<dbReference type="PANTHER" id="PTHR47027">
    <property type="entry name" value="REVERSE TRANSCRIPTASE DOMAIN-CONTAINING PROTEIN"/>
    <property type="match status" value="1"/>
</dbReference>
<dbReference type="Gene3D" id="3.60.10.10">
    <property type="entry name" value="Endonuclease/exonuclease/phosphatase"/>
    <property type="match status" value="1"/>
</dbReference>
<dbReference type="Gene3D" id="3.30.70.270">
    <property type="match status" value="1"/>
</dbReference>
<dbReference type="PROSITE" id="PS50878">
    <property type="entry name" value="RT_POL"/>
    <property type="match status" value="1"/>
</dbReference>
<dbReference type="Pfam" id="PF14529">
    <property type="entry name" value="Exo_endo_phos_2"/>
    <property type="match status" value="1"/>
</dbReference>
<dbReference type="Proteomes" id="UP000023152">
    <property type="component" value="Unassembled WGS sequence"/>
</dbReference>
<dbReference type="EMBL" id="ASPP01002396">
    <property type="protein sequence ID" value="ETO34648.1"/>
    <property type="molecule type" value="Genomic_DNA"/>
</dbReference>
<dbReference type="GO" id="GO:0003824">
    <property type="term" value="F:catalytic activity"/>
    <property type="evidence" value="ECO:0007669"/>
    <property type="project" value="InterPro"/>
</dbReference>
<feature type="domain" description="Reverse transcriptase" evidence="1">
    <location>
        <begin position="574"/>
        <end position="842"/>
    </location>
</feature>
<dbReference type="InterPro" id="IPR005135">
    <property type="entry name" value="Endo/exonuclease/phosphatase"/>
</dbReference>
<organism evidence="2 3">
    <name type="scientific">Reticulomyxa filosa</name>
    <dbReference type="NCBI Taxonomy" id="46433"/>
    <lineage>
        <taxon>Eukaryota</taxon>
        <taxon>Sar</taxon>
        <taxon>Rhizaria</taxon>
        <taxon>Retaria</taxon>
        <taxon>Foraminifera</taxon>
        <taxon>Monothalamids</taxon>
        <taxon>Reticulomyxidae</taxon>
        <taxon>Reticulomyxa</taxon>
    </lineage>
</organism>
<evidence type="ECO:0000313" key="3">
    <source>
        <dbReference type="Proteomes" id="UP000023152"/>
    </source>
</evidence>
<dbReference type="Pfam" id="PF00078">
    <property type="entry name" value="RVT_1"/>
    <property type="match status" value="1"/>
</dbReference>
<comment type="caution">
    <text evidence="2">The sequence shown here is derived from an EMBL/GenBank/DDBJ whole genome shotgun (WGS) entry which is preliminary data.</text>
</comment>
<dbReference type="OMA" id="NNINICW"/>
<keyword evidence="3" id="KW-1185">Reference proteome</keyword>
<protein>
    <recommendedName>
        <fullName evidence="1">Reverse transcriptase domain-containing protein</fullName>
    </recommendedName>
</protein>
<dbReference type="OrthoDB" id="410104at2759"/>
<dbReference type="InterPro" id="IPR043502">
    <property type="entry name" value="DNA/RNA_pol_sf"/>
</dbReference>
<reference evidence="2 3" key="1">
    <citation type="journal article" date="2013" name="Curr. Biol.">
        <title>The Genome of the Foraminiferan Reticulomyxa filosa.</title>
        <authorList>
            <person name="Glockner G."/>
            <person name="Hulsmann N."/>
            <person name="Schleicher M."/>
            <person name="Noegel A.A."/>
            <person name="Eichinger L."/>
            <person name="Gallinger C."/>
            <person name="Pawlowski J."/>
            <person name="Sierra R."/>
            <person name="Euteneuer U."/>
            <person name="Pillet L."/>
            <person name="Moustafa A."/>
            <person name="Platzer M."/>
            <person name="Groth M."/>
            <person name="Szafranski K."/>
            <person name="Schliwa M."/>
        </authorList>
    </citation>
    <scope>NUCLEOTIDE SEQUENCE [LARGE SCALE GENOMIC DNA]</scope>
</reference>
<proteinExistence type="predicted"/>
<dbReference type="InterPro" id="IPR036691">
    <property type="entry name" value="Endo/exonu/phosph_ase_sf"/>
</dbReference>
<dbReference type="SUPFAM" id="SSF56219">
    <property type="entry name" value="DNase I-like"/>
    <property type="match status" value="1"/>
</dbReference>
<sequence length="1175" mass="136989">MPLSATPFIQPLINIENKKSTKPTQLLSKRYITNKDEQYSIIFLNMRGGLEAKIQRNAAFMNFYNNHFKDILGCCELKTKTMDSYTLLPRAKTIFKPGYYKVMEKNNHNWICNGMSVTISDTHNQNTIVCPLSTDNLMIVLMNKEKIAVIFAYVPPYQHYYESRIDNIYKDIGERIELLDNIGYRILIMGDFNGRTECTGDLLTNDNGKRLLSLCEAYSLKILNIKYAYKKYTYYRILSDKKIGTILDYALVKENEFWDNSDINLSMSVIDEYVESDHLPIKVTFSIPKKHVDDHTTSNNYQLGRFYISKDKDILQKVAIQFAEQCKQVKLYDLICEIDNNTQYSNIDKTAKIYDTFMYWLYETIFDCNAYTYRVTRANGNHHCNLPTNLNNILQAINTSLQDIKNIDQTRFNSLIQKYNELKKEHIQQQVCIALNKIQNAFRNDNDKHVYELLSKLDEKPCHPLHDVKGVPIHTEEGKCRLLTDHYKTLLQKHDDIPEEQQALNLSRLAQYEEQARKEDDTTWNAAFGEDEVYNTVKSMKNNKAVFLDCIPNELWKNLAEHNLRILTLLINTISIKYQQLPSKLLLSKMTSLPKMKIPYDCNSMRGIRIKSSCVSIIDKLILTRCATTIEKQIYPEQGGFREGRSTEDQIISLRIILAYQKYINKREAFICTIDLQKAFDNVWIPGLLTKLYESGIKGKTFCLIKHILEESKVIVESNGLCSNEIAIGRGTGQGFATSATFFNIYINDLIEQIRQINNPMTVHGIPISCLLYADDILFVGHSKDDINMKIQRIRDYCRQCGIKINKNKCTLSVMNKDKQTDIDNVEISNVVDKIKYLGMLIDLKKLCWKEHVAAICEKVNVITQKSVERSIIGGVLSIDLQLRYYTQMIRPMIEYGARVTKLNKTLTNKLEILQHRILTKITHTHYSAKRSALRLLLGIPPIEARYDFLLLSGYYTFIKDKKDLIVGQLVGKEHEHINAKLDQINQETNQGITNTYNSDVWIALNKYQLQQFWNPDYLPENLFTWKHILRTQIYDYHFQKDKNDIRNNDHMQICIDIVDTFQEPHEIYPKIYKKLLDKEEQNGYLFKIITNNINICWKRTSAQGRRLIIESCKWCEESWEKPVHHVLLECIETQKIFDSTRSSDDERESPLICNGKLTITELKRRCNILQKIFI</sequence>
<dbReference type="InterPro" id="IPR043128">
    <property type="entry name" value="Rev_trsase/Diguanyl_cyclase"/>
</dbReference>
<accession>X6P958</accession>
<dbReference type="InterPro" id="IPR000477">
    <property type="entry name" value="RT_dom"/>
</dbReference>
<dbReference type="AlphaFoldDB" id="X6P958"/>
<dbReference type="PANTHER" id="PTHR47027:SF20">
    <property type="entry name" value="REVERSE TRANSCRIPTASE-LIKE PROTEIN WITH RNA-DIRECTED DNA POLYMERASE DOMAIN"/>
    <property type="match status" value="1"/>
</dbReference>
<dbReference type="SUPFAM" id="SSF56672">
    <property type="entry name" value="DNA/RNA polymerases"/>
    <property type="match status" value="1"/>
</dbReference>
<gene>
    <name evidence="2" type="ORF">RFI_02441</name>
</gene>
<evidence type="ECO:0000259" key="1">
    <source>
        <dbReference type="PROSITE" id="PS50878"/>
    </source>
</evidence>
<evidence type="ECO:0000313" key="2">
    <source>
        <dbReference type="EMBL" id="ETO34648.1"/>
    </source>
</evidence>
<name>X6P958_RETFI</name>
<dbReference type="CDD" id="cd01650">
    <property type="entry name" value="RT_nLTR_like"/>
    <property type="match status" value="1"/>
</dbReference>